<accession>A0A916K9F4</accession>
<keyword evidence="1" id="KW-0472">Membrane</keyword>
<comment type="caution">
    <text evidence="2">The sequence shown here is derived from an EMBL/GenBank/DDBJ whole genome shotgun (WGS) entry which is preliminary data.</text>
</comment>
<feature type="transmembrane region" description="Helical" evidence="1">
    <location>
        <begin position="21"/>
        <end position="43"/>
    </location>
</feature>
<evidence type="ECO:0000313" key="2">
    <source>
        <dbReference type="EMBL" id="CAG7648053.1"/>
    </source>
</evidence>
<evidence type="ECO:0000256" key="1">
    <source>
        <dbReference type="SAM" id="Phobius"/>
    </source>
</evidence>
<keyword evidence="1" id="KW-1133">Transmembrane helix</keyword>
<keyword evidence="1" id="KW-0812">Transmembrane</keyword>
<reference evidence="2" key="1">
    <citation type="submission" date="2021-06" db="EMBL/GenBank/DDBJ databases">
        <authorList>
            <person name="Criscuolo A."/>
        </authorList>
    </citation>
    <scope>NUCLEOTIDE SEQUENCE</scope>
    <source>
        <strain evidence="2">CIP111600</strain>
    </source>
</reference>
<evidence type="ECO:0000313" key="3">
    <source>
        <dbReference type="Proteomes" id="UP000693672"/>
    </source>
</evidence>
<gene>
    <name evidence="2" type="ORF">PAESOLCIP111_05520</name>
</gene>
<sequence length="46" mass="5042">MSGKQEKKIIEAGRGSRIGTWLSLSVVGAVILLTYLVLFGLYMSRV</sequence>
<organism evidence="2 3">
    <name type="scientific">Paenibacillus solanacearum</name>
    <dbReference type="NCBI Taxonomy" id="2048548"/>
    <lineage>
        <taxon>Bacteria</taxon>
        <taxon>Bacillati</taxon>
        <taxon>Bacillota</taxon>
        <taxon>Bacilli</taxon>
        <taxon>Bacillales</taxon>
        <taxon>Paenibacillaceae</taxon>
        <taxon>Paenibacillus</taxon>
    </lineage>
</organism>
<dbReference type="AlphaFoldDB" id="A0A916K9F4"/>
<proteinExistence type="predicted"/>
<dbReference type="EMBL" id="CAJVAS010000040">
    <property type="protein sequence ID" value="CAG7648053.1"/>
    <property type="molecule type" value="Genomic_DNA"/>
</dbReference>
<evidence type="ECO:0008006" key="4">
    <source>
        <dbReference type="Google" id="ProtNLM"/>
    </source>
</evidence>
<name>A0A916K9F4_9BACL</name>
<keyword evidence="3" id="KW-1185">Reference proteome</keyword>
<dbReference type="Proteomes" id="UP000693672">
    <property type="component" value="Unassembled WGS sequence"/>
</dbReference>
<protein>
    <recommendedName>
        <fullName evidence="4">Cytochrome c oxidase subunit 2A</fullName>
    </recommendedName>
</protein>